<sequence length="323" mass="35905">MITLDEFTIQQLRLYPHATGELSGLLRAVGLAGKLINAKVRKAGLIDILGRQGSINVQGESVQKLDVIANEIFMKVLRSSINCAGMVSEENEDVLIFDDQLSNASKYVILIDPLDGSGNISVNMDIGTVFSIVKRITAKGTCSQTKDFLQDGKKQIAAGYIIYGSSTMLVYATRRGVYGFTLDVETGEFYMSHPSIKIPDTGKNFCFDYRYYYAIDDRVKKFVDDAFKTRKGTNADLSLRYSGCMVADIHRNLMEGGIFLYPGRKDKPDGKLRLMYECNPMAFITEVAGGAATDGHNRILDIHPKDFHQRTPLFIGSKSMMIQ</sequence>
<keyword evidence="7 12" id="KW-0460">Magnesium</keyword>
<evidence type="ECO:0000256" key="4">
    <source>
        <dbReference type="ARBA" id="ARBA00022490"/>
    </source>
</evidence>
<comment type="subunit">
    <text evidence="12">Homotetramer.</text>
</comment>
<dbReference type="GO" id="GO:0030388">
    <property type="term" value="P:fructose 1,6-bisphosphate metabolic process"/>
    <property type="evidence" value="ECO:0007669"/>
    <property type="project" value="TreeGrafter"/>
</dbReference>
<proteinExistence type="inferred from homology"/>
<dbReference type="EMBL" id="JAOTPL010000040">
    <property type="protein sequence ID" value="MCU7695576.1"/>
    <property type="molecule type" value="Genomic_DNA"/>
</dbReference>
<comment type="pathway">
    <text evidence="9">Carbohydrate biosynthesis.</text>
</comment>
<evidence type="ECO:0000256" key="12">
    <source>
        <dbReference type="HAMAP-Rule" id="MF_01855"/>
    </source>
</evidence>
<dbReference type="GO" id="GO:0005986">
    <property type="term" value="P:sucrose biosynthetic process"/>
    <property type="evidence" value="ECO:0007669"/>
    <property type="project" value="TreeGrafter"/>
</dbReference>
<dbReference type="GO" id="GO:0000287">
    <property type="term" value="F:magnesium ion binding"/>
    <property type="evidence" value="ECO:0007669"/>
    <property type="project" value="UniProtKB-UniRule"/>
</dbReference>
<comment type="caution">
    <text evidence="12">Lacks conserved residue(s) required for the propagation of feature annotation.</text>
</comment>
<dbReference type="Pfam" id="PF18913">
    <property type="entry name" value="FBPase_C"/>
    <property type="match status" value="1"/>
</dbReference>
<evidence type="ECO:0000313" key="16">
    <source>
        <dbReference type="EMBL" id="MCU7695576.1"/>
    </source>
</evidence>
<evidence type="ECO:0000256" key="8">
    <source>
        <dbReference type="ARBA" id="ARBA00023277"/>
    </source>
</evidence>
<feature type="binding site" evidence="12">
    <location>
        <position position="112"/>
    </location>
    <ligand>
        <name>Mg(2+)</name>
        <dbReference type="ChEBI" id="CHEBI:18420"/>
        <label>2</label>
    </ligand>
</feature>
<dbReference type="PRINTS" id="PR00115">
    <property type="entry name" value="F16BPHPHTASE"/>
</dbReference>
<dbReference type="Pfam" id="PF00316">
    <property type="entry name" value="FBPase"/>
    <property type="match status" value="1"/>
</dbReference>
<comment type="subcellular location">
    <subcellularLocation>
        <location evidence="12">Cytoplasm</location>
    </subcellularLocation>
</comment>
<dbReference type="GO" id="GO:0005829">
    <property type="term" value="C:cytosol"/>
    <property type="evidence" value="ECO:0007669"/>
    <property type="project" value="TreeGrafter"/>
</dbReference>
<name>A0AAE3LP26_9BACT</name>
<feature type="binding site" evidence="12">
    <location>
        <position position="115"/>
    </location>
    <ligand>
        <name>Mg(2+)</name>
        <dbReference type="ChEBI" id="CHEBI:18420"/>
        <label>2</label>
    </ligand>
</feature>
<dbReference type="InterPro" id="IPR044015">
    <property type="entry name" value="FBPase_C_dom"/>
</dbReference>
<comment type="caution">
    <text evidence="16">The sequence shown here is derived from an EMBL/GenBank/DDBJ whole genome shotgun (WGS) entry which is preliminary data.</text>
</comment>
<evidence type="ECO:0000256" key="7">
    <source>
        <dbReference type="ARBA" id="ARBA00022842"/>
    </source>
</evidence>
<feature type="binding site" evidence="12">
    <location>
        <position position="277"/>
    </location>
    <ligand>
        <name>Mg(2+)</name>
        <dbReference type="ChEBI" id="CHEBI:18420"/>
        <label>2</label>
    </ligand>
</feature>
<dbReference type="GO" id="GO:0006094">
    <property type="term" value="P:gluconeogenesis"/>
    <property type="evidence" value="ECO:0007669"/>
    <property type="project" value="UniProtKB-UniRule"/>
</dbReference>
<protein>
    <recommendedName>
        <fullName evidence="10 12">Fructose-1,6-bisphosphatase class 1</fullName>
        <shortName evidence="12">FBPase class 1</shortName>
        <ecNumber evidence="3 12">3.1.3.11</ecNumber>
    </recommendedName>
    <alternativeName>
        <fullName evidence="11 12">D-fructose-1,6-bisphosphate 1-phosphohydrolase class 1</fullName>
    </alternativeName>
</protein>
<dbReference type="EC" id="3.1.3.11" evidence="3 12"/>
<evidence type="ECO:0000256" key="10">
    <source>
        <dbReference type="ARBA" id="ARBA00072069"/>
    </source>
</evidence>
<evidence type="ECO:0000256" key="13">
    <source>
        <dbReference type="RuleBase" id="RU000508"/>
    </source>
</evidence>
<dbReference type="GO" id="GO:0006002">
    <property type="term" value="P:fructose 6-phosphate metabolic process"/>
    <property type="evidence" value="ECO:0007669"/>
    <property type="project" value="TreeGrafter"/>
</dbReference>
<keyword evidence="17" id="KW-1185">Reference proteome</keyword>
<dbReference type="PANTHER" id="PTHR11556:SF35">
    <property type="entry name" value="SEDOHEPTULOSE-1,7-BISPHOSPHATASE, CHLOROPLASTIC"/>
    <property type="match status" value="1"/>
</dbReference>
<dbReference type="Gene3D" id="3.30.540.10">
    <property type="entry name" value="Fructose-1,6-Bisphosphatase, subunit A, domain 1"/>
    <property type="match status" value="1"/>
</dbReference>
<feature type="domain" description="Fructose-1-6-bisphosphatase class 1 C-terminal" evidence="15">
    <location>
        <begin position="198"/>
        <end position="321"/>
    </location>
</feature>
<dbReference type="FunFam" id="3.30.540.10:FF:000002">
    <property type="entry name" value="Fructose-1,6-bisphosphatase class 1"/>
    <property type="match status" value="1"/>
</dbReference>
<dbReference type="GO" id="GO:0006000">
    <property type="term" value="P:fructose metabolic process"/>
    <property type="evidence" value="ECO:0007669"/>
    <property type="project" value="TreeGrafter"/>
</dbReference>
<evidence type="ECO:0000256" key="2">
    <source>
        <dbReference type="ARBA" id="ARBA00010941"/>
    </source>
</evidence>
<evidence type="ECO:0000256" key="1">
    <source>
        <dbReference type="ARBA" id="ARBA00001273"/>
    </source>
</evidence>
<evidence type="ECO:0000313" key="17">
    <source>
        <dbReference type="Proteomes" id="UP001209317"/>
    </source>
</evidence>
<accession>A0AAE3LP26</accession>
<dbReference type="PIRSF" id="PIRSF000904">
    <property type="entry name" value="FBPtase_SBPase"/>
    <property type="match status" value="1"/>
</dbReference>
<dbReference type="HAMAP" id="MF_01855">
    <property type="entry name" value="FBPase_class1"/>
    <property type="match status" value="1"/>
</dbReference>
<keyword evidence="8 12" id="KW-0119">Carbohydrate metabolism</keyword>
<dbReference type="SUPFAM" id="SSF56655">
    <property type="entry name" value="Carbohydrate phosphatase"/>
    <property type="match status" value="1"/>
</dbReference>
<keyword evidence="6 12" id="KW-0378">Hydrolase</keyword>
<feature type="binding site" evidence="12">
    <location>
        <position position="112"/>
    </location>
    <ligand>
        <name>Mg(2+)</name>
        <dbReference type="ChEBI" id="CHEBI:18420"/>
        <label>1</label>
    </ligand>
</feature>
<dbReference type="NCBIfam" id="NF006778">
    <property type="entry name" value="PRK09293.1-1"/>
    <property type="match status" value="1"/>
</dbReference>
<dbReference type="InterPro" id="IPR000146">
    <property type="entry name" value="FBPase_class-1"/>
</dbReference>
<dbReference type="Proteomes" id="UP001209317">
    <property type="component" value="Unassembled WGS sequence"/>
</dbReference>
<feature type="binding site" evidence="12">
    <location>
        <position position="241"/>
    </location>
    <ligand>
        <name>substrate</name>
    </ligand>
</feature>
<feature type="binding site" evidence="12">
    <location>
        <position position="114"/>
    </location>
    <ligand>
        <name>Mg(2+)</name>
        <dbReference type="ChEBI" id="CHEBI:18420"/>
        <label>1</label>
    </ligand>
</feature>
<feature type="domain" description="Fructose-1-6-bisphosphatase class I N-terminal" evidence="14">
    <location>
        <begin position="2"/>
        <end position="193"/>
    </location>
</feature>
<evidence type="ECO:0000256" key="11">
    <source>
        <dbReference type="ARBA" id="ARBA00081210"/>
    </source>
</evidence>
<dbReference type="AlphaFoldDB" id="A0AAE3LP26"/>
<comment type="similarity">
    <text evidence="2 12 13">Belongs to the FBPase class 1 family.</text>
</comment>
<dbReference type="Gene3D" id="3.40.190.80">
    <property type="match status" value="1"/>
</dbReference>
<evidence type="ECO:0000259" key="14">
    <source>
        <dbReference type="Pfam" id="PF00316"/>
    </source>
</evidence>
<keyword evidence="5 12" id="KW-0479">Metal-binding</keyword>
<evidence type="ECO:0000259" key="15">
    <source>
        <dbReference type="Pfam" id="PF18913"/>
    </source>
</evidence>
<organism evidence="16 17">
    <name type="scientific">Haoranjiania flava</name>
    <dbReference type="NCBI Taxonomy" id="1856322"/>
    <lineage>
        <taxon>Bacteria</taxon>
        <taxon>Pseudomonadati</taxon>
        <taxon>Bacteroidota</taxon>
        <taxon>Chitinophagia</taxon>
        <taxon>Chitinophagales</taxon>
        <taxon>Chitinophagaceae</taxon>
        <taxon>Haoranjiania</taxon>
    </lineage>
</organism>
<comment type="catalytic activity">
    <reaction evidence="1 12">
        <text>beta-D-fructose 1,6-bisphosphate + H2O = beta-D-fructose 6-phosphate + phosphate</text>
        <dbReference type="Rhea" id="RHEA:11064"/>
        <dbReference type="ChEBI" id="CHEBI:15377"/>
        <dbReference type="ChEBI" id="CHEBI:32966"/>
        <dbReference type="ChEBI" id="CHEBI:43474"/>
        <dbReference type="ChEBI" id="CHEBI:57634"/>
        <dbReference type="EC" id="3.1.3.11"/>
    </reaction>
</comment>
<evidence type="ECO:0000256" key="5">
    <source>
        <dbReference type="ARBA" id="ARBA00022723"/>
    </source>
</evidence>
<dbReference type="PIRSF" id="PIRSF500210">
    <property type="entry name" value="FBPtase"/>
    <property type="match status" value="1"/>
</dbReference>
<feature type="binding site" evidence="12">
    <location>
        <position position="89"/>
    </location>
    <ligand>
        <name>Mg(2+)</name>
        <dbReference type="ChEBI" id="CHEBI:18420"/>
        <label>1</label>
    </ligand>
</feature>
<evidence type="ECO:0000256" key="9">
    <source>
        <dbReference type="ARBA" id="ARBA00024331"/>
    </source>
</evidence>
<dbReference type="CDD" id="cd00354">
    <property type="entry name" value="FBPase"/>
    <property type="match status" value="1"/>
</dbReference>
<gene>
    <name evidence="12 16" type="primary">fbp</name>
    <name evidence="16" type="ORF">OD355_13705</name>
</gene>
<keyword evidence="4 12" id="KW-0963">Cytoplasm</keyword>
<dbReference type="InterPro" id="IPR028343">
    <property type="entry name" value="FBPtase"/>
</dbReference>
<evidence type="ECO:0000256" key="6">
    <source>
        <dbReference type="ARBA" id="ARBA00022801"/>
    </source>
</evidence>
<dbReference type="GO" id="GO:0042132">
    <property type="term" value="F:fructose 1,6-bisphosphate 1-phosphatase activity"/>
    <property type="evidence" value="ECO:0007669"/>
    <property type="project" value="UniProtKB-UniRule"/>
</dbReference>
<feature type="binding site" evidence="12">
    <location>
        <position position="271"/>
    </location>
    <ligand>
        <name>substrate</name>
    </ligand>
</feature>
<evidence type="ECO:0000256" key="3">
    <source>
        <dbReference type="ARBA" id="ARBA00013093"/>
    </source>
</evidence>
<dbReference type="InterPro" id="IPR033391">
    <property type="entry name" value="FBPase_N"/>
</dbReference>
<reference evidence="16" key="1">
    <citation type="submission" date="2022-10" db="EMBL/GenBank/DDBJ databases">
        <authorList>
            <person name="Kim H.S."/>
            <person name="Kim J.-S."/>
            <person name="Suh M.K."/>
            <person name="Eom M.K."/>
            <person name="Lee J.-S."/>
        </authorList>
    </citation>
    <scope>NUCLEOTIDE SEQUENCE</scope>
    <source>
        <strain evidence="16">LIP-5</strain>
    </source>
</reference>
<comment type="cofactor">
    <cofactor evidence="12">
        <name>Mg(2+)</name>
        <dbReference type="ChEBI" id="CHEBI:18420"/>
    </cofactor>
    <text evidence="12">Binds 2 magnesium ions per subunit.</text>
</comment>
<dbReference type="RefSeq" id="WP_263039061.1">
    <property type="nucleotide sequence ID" value="NZ_JAOTPL010000040.1"/>
</dbReference>
<dbReference type="PANTHER" id="PTHR11556">
    <property type="entry name" value="FRUCTOSE-1,6-BISPHOSPHATASE-RELATED"/>
    <property type="match status" value="1"/>
</dbReference>